<dbReference type="Gene3D" id="3.90.70.10">
    <property type="entry name" value="Cysteine proteinases"/>
    <property type="match status" value="1"/>
</dbReference>
<dbReference type="SUPFAM" id="SSF55797">
    <property type="entry name" value="PR-1-like"/>
    <property type="match status" value="1"/>
</dbReference>
<evidence type="ECO:0000256" key="3">
    <source>
        <dbReference type="SAM" id="SignalP"/>
    </source>
</evidence>
<feature type="compositionally biased region" description="Pro residues" evidence="2">
    <location>
        <begin position="185"/>
        <end position="230"/>
    </location>
</feature>
<dbReference type="Gene3D" id="3.40.33.10">
    <property type="entry name" value="CAP"/>
    <property type="match status" value="1"/>
</dbReference>
<dbReference type="PROSITE" id="PS00139">
    <property type="entry name" value="THIOL_PROTEASE_CYS"/>
    <property type="match status" value="1"/>
</dbReference>
<dbReference type="OrthoDB" id="17464at2759"/>
<dbReference type="InterPro" id="IPR038765">
    <property type="entry name" value="Papain-like_cys_pep_sf"/>
</dbReference>
<dbReference type="Proteomes" id="UP000001064">
    <property type="component" value="Unassembled WGS sequence"/>
</dbReference>
<dbReference type="InterPro" id="IPR025661">
    <property type="entry name" value="Pept_asp_AS"/>
</dbReference>
<dbReference type="InterPro" id="IPR000169">
    <property type="entry name" value="Pept_cys_AS"/>
</dbReference>
<accession>F0ZAA1</accession>
<evidence type="ECO:0000256" key="1">
    <source>
        <dbReference type="ARBA" id="ARBA00008455"/>
    </source>
</evidence>
<evidence type="ECO:0000256" key="2">
    <source>
        <dbReference type="SAM" id="MobiDB-lite"/>
    </source>
</evidence>
<feature type="chain" id="PRO_5018612255" description="Peptidase C1A papain C-terminal domain-containing protein" evidence="3">
    <location>
        <begin position="24"/>
        <end position="442"/>
    </location>
</feature>
<dbReference type="Pfam" id="PF00112">
    <property type="entry name" value="Peptidase_C1"/>
    <property type="match status" value="1"/>
</dbReference>
<dbReference type="eggNOG" id="KOG1543">
    <property type="taxonomic scope" value="Eukaryota"/>
</dbReference>
<dbReference type="PROSITE" id="PS00640">
    <property type="entry name" value="THIOL_PROTEASE_ASN"/>
    <property type="match status" value="1"/>
</dbReference>
<dbReference type="InterPro" id="IPR013128">
    <property type="entry name" value="Peptidase_C1A"/>
</dbReference>
<dbReference type="InterPro" id="IPR039417">
    <property type="entry name" value="Peptidase_C1A_papain-like"/>
</dbReference>
<dbReference type="GO" id="GO:0006955">
    <property type="term" value="P:immune response"/>
    <property type="evidence" value="ECO:0000318"/>
    <property type="project" value="GO_Central"/>
</dbReference>
<feature type="region of interest" description="Disordered" evidence="2">
    <location>
        <begin position="177"/>
        <end position="237"/>
    </location>
</feature>
<feature type="signal peptide" evidence="3">
    <location>
        <begin position="1"/>
        <end position="23"/>
    </location>
</feature>
<dbReference type="CDD" id="cd05380">
    <property type="entry name" value="CAP_euk"/>
    <property type="match status" value="1"/>
</dbReference>
<dbReference type="GO" id="GO:0005615">
    <property type="term" value="C:extracellular space"/>
    <property type="evidence" value="ECO:0000318"/>
    <property type="project" value="GO_Central"/>
</dbReference>
<dbReference type="VEuPathDB" id="AmoebaDB:DICPUDRAFT_148111"/>
<organism evidence="6 7">
    <name type="scientific">Dictyostelium purpureum</name>
    <name type="common">Slime mold</name>
    <dbReference type="NCBI Taxonomy" id="5786"/>
    <lineage>
        <taxon>Eukaryota</taxon>
        <taxon>Amoebozoa</taxon>
        <taxon>Evosea</taxon>
        <taxon>Eumycetozoa</taxon>
        <taxon>Dictyostelia</taxon>
        <taxon>Dictyosteliales</taxon>
        <taxon>Dictyosteliaceae</taxon>
        <taxon>Dictyostelium</taxon>
    </lineage>
</organism>
<dbReference type="InterPro" id="IPR035940">
    <property type="entry name" value="CAP_sf"/>
</dbReference>
<evidence type="ECO:0000259" key="5">
    <source>
        <dbReference type="SMART" id="SM00645"/>
    </source>
</evidence>
<dbReference type="OMA" id="YVDSAFQ"/>
<comment type="similarity">
    <text evidence="1">Belongs to the peptidase C1 family.</text>
</comment>
<dbReference type="Pfam" id="PF00188">
    <property type="entry name" value="CAP"/>
    <property type="match status" value="1"/>
</dbReference>
<keyword evidence="7" id="KW-1185">Reference proteome</keyword>
<dbReference type="SMART" id="SM00198">
    <property type="entry name" value="SCP"/>
    <property type="match status" value="1"/>
</dbReference>
<dbReference type="PANTHER" id="PTHR12411">
    <property type="entry name" value="CYSTEINE PROTEASE FAMILY C1-RELATED"/>
    <property type="match status" value="1"/>
</dbReference>
<dbReference type="RefSeq" id="XP_003284364.1">
    <property type="nucleotide sequence ID" value="XM_003284316.1"/>
</dbReference>
<dbReference type="CDD" id="cd02248">
    <property type="entry name" value="Peptidase_C1A"/>
    <property type="match status" value="1"/>
</dbReference>
<reference evidence="7" key="1">
    <citation type="journal article" date="2011" name="Genome Biol.">
        <title>Comparative genomics of the social amoebae Dictyostelium discoideum and Dictyostelium purpureum.</title>
        <authorList>
            <consortium name="US DOE Joint Genome Institute (JGI-PGF)"/>
            <person name="Sucgang R."/>
            <person name="Kuo A."/>
            <person name="Tian X."/>
            <person name="Salerno W."/>
            <person name="Parikh A."/>
            <person name="Feasley C.L."/>
            <person name="Dalin E."/>
            <person name="Tu H."/>
            <person name="Huang E."/>
            <person name="Barry K."/>
            <person name="Lindquist E."/>
            <person name="Shapiro H."/>
            <person name="Bruce D."/>
            <person name="Schmutz J."/>
            <person name="Salamov A."/>
            <person name="Fey P."/>
            <person name="Gaudet P."/>
            <person name="Anjard C."/>
            <person name="Babu M.M."/>
            <person name="Basu S."/>
            <person name="Bushmanova Y."/>
            <person name="van der Wel H."/>
            <person name="Katoh-Kurasawa M."/>
            <person name="Dinh C."/>
            <person name="Coutinho P.M."/>
            <person name="Saito T."/>
            <person name="Elias M."/>
            <person name="Schaap P."/>
            <person name="Kay R.R."/>
            <person name="Henrissat B."/>
            <person name="Eichinger L."/>
            <person name="Rivero F."/>
            <person name="Putnam N.H."/>
            <person name="West C.M."/>
            <person name="Loomis W.F."/>
            <person name="Chisholm R.L."/>
            <person name="Shaulsky G."/>
            <person name="Strassmann J.E."/>
            <person name="Queller D.C."/>
            <person name="Kuspa A."/>
            <person name="Grigoriev I.V."/>
        </authorList>
    </citation>
    <scope>NUCLEOTIDE SEQUENCE [LARGE SCALE GENOMIC DNA]</scope>
    <source>
        <strain evidence="7">QSDP1</strain>
    </source>
</reference>
<evidence type="ECO:0000259" key="4">
    <source>
        <dbReference type="SMART" id="SM00198"/>
    </source>
</evidence>
<feature type="domain" description="SCP" evidence="4">
    <location>
        <begin position="28"/>
        <end position="171"/>
    </location>
</feature>
<dbReference type="STRING" id="5786.F0ZAA1"/>
<sequence>MKINNLLILFFLIASSLIALIEGQLTAAEKTTIIATHKKWRTTPIGPTPATALTTLVYNETIASKLQTSLNKCDGTFSTMSSYGQNSEWQSWWTPYTYFNLNATLSNIENGGHYYDWTNKKCNSTSTFNCNLYTYAIWSKTTSFGCAKSVCQSSNKQIISCSYYPAGGFSGVLPYTPKTTTPAPTSTPKPTTPAPTTPPPTSTPKPTTPAPTTPPPTTTPKPTTPAPTTAPPVSSKTVDWKNYLTPVRDQGQCGSCWSFGSVAAMESRYLIKYGTALKATLDLSEQNAVSCISNGCSGGWSSNVFSYFQTPGIAYEKDDPYKAVDGLACVTSSSASRFKYASYSYTANNKAALIAELKNGPITVALYVDSAFQNYKSGIYNSATKYTGVNHIVLLVGYNEAGDYWTIKNSWNTWWGESGFMRLTAANDNLYLLGYNSYYPKF</sequence>
<dbReference type="MEROPS" id="C01.A52"/>
<gene>
    <name evidence="6" type="ORF">DICPUDRAFT_148111</name>
</gene>
<dbReference type="GO" id="GO:0005764">
    <property type="term" value="C:lysosome"/>
    <property type="evidence" value="ECO:0000318"/>
    <property type="project" value="GO_Central"/>
</dbReference>
<dbReference type="SMART" id="SM00645">
    <property type="entry name" value="Pept_C1"/>
    <property type="match status" value="1"/>
</dbReference>
<name>F0ZAA1_DICPU</name>
<keyword evidence="3" id="KW-0732">Signal</keyword>
<dbReference type="GeneID" id="10510249"/>
<dbReference type="GO" id="GO:0008656">
    <property type="term" value="F:cysteine-type endopeptidase activator activity involved in apoptotic process"/>
    <property type="evidence" value="ECO:0000318"/>
    <property type="project" value="GO_Central"/>
</dbReference>
<dbReference type="InterPro" id="IPR014044">
    <property type="entry name" value="CAP_dom"/>
</dbReference>
<evidence type="ECO:0000313" key="7">
    <source>
        <dbReference type="Proteomes" id="UP000001064"/>
    </source>
</evidence>
<dbReference type="EMBL" id="GL870963">
    <property type="protein sequence ID" value="EGC39112.1"/>
    <property type="molecule type" value="Genomic_DNA"/>
</dbReference>
<dbReference type="FunFam" id="3.40.33.10:FF:000049">
    <property type="entry name" value="Gamete and mating-type specific protein A"/>
    <property type="match status" value="1"/>
</dbReference>
<protein>
    <recommendedName>
        <fullName evidence="8">Peptidase C1A papain C-terminal domain-containing protein</fullName>
    </recommendedName>
</protein>
<dbReference type="FunCoup" id="F0ZAA1">
    <property type="interactions" value="1"/>
</dbReference>
<dbReference type="GO" id="GO:2001235">
    <property type="term" value="P:positive regulation of apoptotic signaling pathway"/>
    <property type="evidence" value="ECO:0000318"/>
    <property type="project" value="GO_Central"/>
</dbReference>
<dbReference type="PRINTS" id="PR01217">
    <property type="entry name" value="PRICHEXTENSN"/>
</dbReference>
<dbReference type="SUPFAM" id="SSF54001">
    <property type="entry name" value="Cysteine proteinases"/>
    <property type="match status" value="1"/>
</dbReference>
<dbReference type="GO" id="GO:0004197">
    <property type="term" value="F:cysteine-type endopeptidase activity"/>
    <property type="evidence" value="ECO:0000318"/>
    <property type="project" value="GO_Central"/>
</dbReference>
<dbReference type="AlphaFoldDB" id="F0ZAA1"/>
<feature type="domain" description="Peptidase C1A papain C-terminal" evidence="5">
    <location>
        <begin position="234"/>
        <end position="441"/>
    </location>
</feature>
<dbReference type="InParanoid" id="F0ZAA1"/>
<dbReference type="InterPro" id="IPR000668">
    <property type="entry name" value="Peptidase_C1A_C"/>
</dbReference>
<dbReference type="KEGG" id="dpp:DICPUDRAFT_148111"/>
<dbReference type="FunFam" id="3.90.70.10:FF:000288">
    <property type="entry name" value="Gamete and mating-type specific protein A"/>
    <property type="match status" value="1"/>
</dbReference>
<evidence type="ECO:0000313" key="6">
    <source>
        <dbReference type="EMBL" id="EGC39112.1"/>
    </source>
</evidence>
<dbReference type="GO" id="GO:0051603">
    <property type="term" value="P:proteolysis involved in protein catabolic process"/>
    <property type="evidence" value="ECO:0000318"/>
    <property type="project" value="GO_Central"/>
</dbReference>
<evidence type="ECO:0008006" key="8">
    <source>
        <dbReference type="Google" id="ProtNLM"/>
    </source>
</evidence>
<proteinExistence type="inferred from homology"/>